<evidence type="ECO:0000256" key="1">
    <source>
        <dbReference type="ARBA" id="ARBA00001974"/>
    </source>
</evidence>
<evidence type="ECO:0000313" key="7">
    <source>
        <dbReference type="EMBL" id="ALP53272.1"/>
    </source>
</evidence>
<comment type="similarity">
    <text evidence="5">Belongs to the L2HGDH family.</text>
</comment>
<comment type="cofactor">
    <cofactor evidence="1">
        <name>FAD</name>
        <dbReference type="ChEBI" id="CHEBI:57692"/>
    </cofactor>
</comment>
<dbReference type="GO" id="GO:0005737">
    <property type="term" value="C:cytoplasm"/>
    <property type="evidence" value="ECO:0007669"/>
    <property type="project" value="TreeGrafter"/>
</dbReference>
<protein>
    <submittedName>
        <fullName evidence="7">Malate:quinone oxidoreductase</fullName>
    </submittedName>
</protein>
<proteinExistence type="inferred from homology"/>
<dbReference type="SUPFAM" id="SSF51905">
    <property type="entry name" value="FAD/NAD(P)-binding domain"/>
    <property type="match status" value="1"/>
</dbReference>
<keyword evidence="8" id="KW-1185">Reference proteome</keyword>
<dbReference type="UniPathway" id="UPA00223">
    <property type="reaction ID" value="UER01008"/>
</dbReference>
<evidence type="ECO:0000256" key="2">
    <source>
        <dbReference type="ARBA" id="ARBA00022630"/>
    </source>
</evidence>
<dbReference type="Proteomes" id="UP000055136">
    <property type="component" value="Chromosome"/>
</dbReference>
<dbReference type="Gene3D" id="3.50.50.60">
    <property type="entry name" value="FAD/NAD(P)-binding domain"/>
    <property type="match status" value="1"/>
</dbReference>
<organism evidence="7 8">
    <name type="scientific">Candidatus Tenderia electrophaga</name>
    <dbReference type="NCBI Taxonomy" id="1748243"/>
    <lineage>
        <taxon>Bacteria</taxon>
        <taxon>Pseudomonadati</taxon>
        <taxon>Pseudomonadota</taxon>
        <taxon>Gammaproteobacteria</taxon>
        <taxon>Candidatus Tenderiales</taxon>
        <taxon>Candidatus Tenderiaceae</taxon>
        <taxon>Candidatus Tenderia</taxon>
    </lineage>
</organism>
<gene>
    <name evidence="7" type="ORF">Tel_08950</name>
</gene>
<evidence type="ECO:0000256" key="5">
    <source>
        <dbReference type="ARBA" id="ARBA00037941"/>
    </source>
</evidence>
<evidence type="ECO:0000256" key="4">
    <source>
        <dbReference type="ARBA" id="ARBA00023002"/>
    </source>
</evidence>
<dbReference type="GO" id="GO:0047545">
    <property type="term" value="F:(S)-2-hydroxyglutarate dehydrogenase activity"/>
    <property type="evidence" value="ECO:0007669"/>
    <property type="project" value="TreeGrafter"/>
</dbReference>
<dbReference type="InterPro" id="IPR036188">
    <property type="entry name" value="FAD/NAD-bd_sf"/>
</dbReference>
<dbReference type="STRING" id="1748243.Tel_08950"/>
<keyword evidence="4" id="KW-0560">Oxidoreductase</keyword>
<name>A0A0S2TDR6_9GAMM</name>
<keyword evidence="3" id="KW-0274">FAD</keyword>
<dbReference type="KEGG" id="tee:Tel_08950"/>
<evidence type="ECO:0000256" key="3">
    <source>
        <dbReference type="ARBA" id="ARBA00022827"/>
    </source>
</evidence>
<dbReference type="Gene3D" id="3.30.9.10">
    <property type="entry name" value="D-Amino Acid Oxidase, subunit A, domain 2"/>
    <property type="match status" value="1"/>
</dbReference>
<dbReference type="PANTHER" id="PTHR43104:SF2">
    <property type="entry name" value="L-2-HYDROXYGLUTARATE DEHYDROGENASE, MITOCHONDRIAL"/>
    <property type="match status" value="1"/>
</dbReference>
<dbReference type="Pfam" id="PF01266">
    <property type="entry name" value="DAO"/>
    <property type="match status" value="1"/>
</dbReference>
<dbReference type="EMBL" id="CP013099">
    <property type="protein sequence ID" value="ALP53272.1"/>
    <property type="molecule type" value="Genomic_DNA"/>
</dbReference>
<dbReference type="InterPro" id="IPR006076">
    <property type="entry name" value="FAD-dep_OxRdtase"/>
</dbReference>
<keyword evidence="2" id="KW-0285">Flavoprotein</keyword>
<accession>A0A0S2TDR6</accession>
<sequence length="448" mass="50086">MPSRHYDLIIIGGGVTGTALLHTVSRYTDIGKIALLEKYDRPARVNSYGRNNSQTLHCGDIETNYSLDKAQTVNRAARMIVNYVEALPGTEASKILYRMPKMALGIGEQEIAELEQRAEEFSSSFPYMSMMDKHKIADVEPRVARIDGGFRAEPIGAFGCADEYSAADFAALSRSFLERLPKHAGRQVDVHFNTRVESIRRQGDGFHIKTGAETWQAGAVVVAACGHSLLLAQQMGYGLEYSCLPVAGSFYLAPQVVNGKVYTIQNKKLPFAAIHADYDFLVEGQTRFGPTALLLPLLERYNLSSLPEFLRVLRLDTRVIQVFWDLLKDRDIRNYIFKNFLYEVPLLRKRLFLREARRIVPSLKLSELTYARHFGGVRPQLIDKQQRKLMLGEAKIEPGNGIIFNMTPSPGASSCLGNAEQDMRAVAAYLGATINEDALHTELHREGG</sequence>
<dbReference type="AlphaFoldDB" id="A0A0S2TDR6"/>
<dbReference type="PANTHER" id="PTHR43104">
    <property type="entry name" value="L-2-HYDROXYGLUTARATE DEHYDROGENASE, MITOCHONDRIAL"/>
    <property type="match status" value="1"/>
</dbReference>
<feature type="domain" description="FAD dependent oxidoreductase" evidence="6">
    <location>
        <begin position="7"/>
        <end position="413"/>
    </location>
</feature>
<evidence type="ECO:0000313" key="8">
    <source>
        <dbReference type="Proteomes" id="UP000055136"/>
    </source>
</evidence>
<evidence type="ECO:0000259" key="6">
    <source>
        <dbReference type="Pfam" id="PF01266"/>
    </source>
</evidence>
<reference evidence="7" key="1">
    <citation type="submission" date="2015-10" db="EMBL/GenBank/DDBJ databases">
        <title>Description of Candidatus Tenderia electrophaga gen. nov, sp. nov., an Uncultivated Electroautotroph from a Biocathode Enrichment.</title>
        <authorList>
            <person name="Eddie B.J."/>
            <person name="Malanoski A.P."/>
            <person name="Wang Z."/>
            <person name="Hall R.J."/>
            <person name="Oh S.D."/>
            <person name="Heiner C."/>
            <person name="Lin B."/>
            <person name="Strycharz-Glaven S.M."/>
        </authorList>
    </citation>
    <scope>NUCLEOTIDE SEQUENCE [LARGE SCALE GENOMIC DNA]</scope>
    <source>
        <strain evidence="7">NRL1</strain>
    </source>
</reference>
<dbReference type="GO" id="GO:0006099">
    <property type="term" value="P:tricarboxylic acid cycle"/>
    <property type="evidence" value="ECO:0007669"/>
    <property type="project" value="UniProtKB-UniPathway"/>
</dbReference>